<sequence>MPTFKGVTVEIHCPKDPPRDVENFNWAQVQHGPVLEHGTHKLRHTPKITSYIPAVTNCPFAVSITILDSYEPKVKGDDRESLAAYVYFDGKSKEETATLLRRGVETWISSRWIEVSEGQLAEREFVFREVGLENIFGSLDISKEKQAENDARRHSMPASMQTSDDESTKSSKPKESAGQIRVDLFRVRCEGPVRRGVWGDMFKDHLTNGGNFDSDVAGDFDVSHTAGFSDPKPLDKETVSTQSVSHLDPEGVVFASFIFFYRSEHQLRKIGMIKPPGAPTRSNSAPKPEKSKSGAFSSLSGNDIISKGPDIFKKGVGAFGDFRDNNGSKKRNGKHSRSAHDMDEDERLMGDELGRDPNDMARERNKTAEDVRMEEELAAEISKIGIKKRSRNDEDEDPETPPEVPTPVNNMFSPPNLLNPPVAGKEPETPAKKRKGSGGQDVKSPAMQPTRGLGFGGESSFGGPLVAMEEEEL</sequence>
<dbReference type="AlphaFoldDB" id="U4L1X9"/>
<dbReference type="Proteomes" id="UP000018144">
    <property type="component" value="Unassembled WGS sequence"/>
</dbReference>
<dbReference type="PANTHER" id="PTHR36223">
    <property type="entry name" value="BETA-LACTAMASE-TYPE TRANSPEPTIDASE FOLD DOMAIN CONTAINING PROTEIN"/>
    <property type="match status" value="1"/>
</dbReference>
<evidence type="ECO:0000259" key="2">
    <source>
        <dbReference type="Pfam" id="PF25534"/>
    </source>
</evidence>
<dbReference type="OMA" id="HANGHEP"/>
<dbReference type="EMBL" id="HF935429">
    <property type="protein sequence ID" value="CCX08748.1"/>
    <property type="molecule type" value="Genomic_DNA"/>
</dbReference>
<organism evidence="3 4">
    <name type="scientific">Pyronema omphalodes (strain CBS 100304)</name>
    <name type="common">Pyronema confluens</name>
    <dbReference type="NCBI Taxonomy" id="1076935"/>
    <lineage>
        <taxon>Eukaryota</taxon>
        <taxon>Fungi</taxon>
        <taxon>Dikarya</taxon>
        <taxon>Ascomycota</taxon>
        <taxon>Pezizomycotina</taxon>
        <taxon>Pezizomycetes</taxon>
        <taxon>Pezizales</taxon>
        <taxon>Pyronemataceae</taxon>
        <taxon>Pyronema</taxon>
    </lineage>
</organism>
<dbReference type="STRING" id="1076935.U4L1X9"/>
<evidence type="ECO:0000313" key="3">
    <source>
        <dbReference type="EMBL" id="CCX08748.1"/>
    </source>
</evidence>
<gene>
    <name evidence="3" type="ORF">PCON_08341</name>
</gene>
<evidence type="ECO:0000256" key="1">
    <source>
        <dbReference type="SAM" id="MobiDB-lite"/>
    </source>
</evidence>
<dbReference type="PANTHER" id="PTHR36223:SF5">
    <property type="entry name" value="BETA-LACTAMASE-TYPE TRANSPEPTIDASE FOLD DOMAIN CONTAINING PROTEIN"/>
    <property type="match status" value="1"/>
</dbReference>
<keyword evidence="4" id="KW-1185">Reference proteome</keyword>
<feature type="region of interest" description="Disordered" evidence="1">
    <location>
        <begin position="317"/>
        <end position="473"/>
    </location>
</feature>
<feature type="region of interest" description="Disordered" evidence="1">
    <location>
        <begin position="272"/>
        <end position="301"/>
    </location>
</feature>
<proteinExistence type="predicted"/>
<feature type="compositionally biased region" description="Basic residues" evidence="1">
    <location>
        <begin position="328"/>
        <end position="337"/>
    </location>
</feature>
<protein>
    <recommendedName>
        <fullName evidence="2">DUF7918 domain-containing protein</fullName>
    </recommendedName>
</protein>
<dbReference type="InterPro" id="IPR057678">
    <property type="entry name" value="DUF7918"/>
</dbReference>
<accession>U4L1X9</accession>
<reference evidence="3 4" key="1">
    <citation type="journal article" date="2013" name="PLoS Genet.">
        <title>The genome and development-dependent transcriptomes of Pyronema confluens: a window into fungal evolution.</title>
        <authorList>
            <person name="Traeger S."/>
            <person name="Altegoer F."/>
            <person name="Freitag M."/>
            <person name="Gabaldon T."/>
            <person name="Kempken F."/>
            <person name="Kumar A."/>
            <person name="Marcet-Houben M."/>
            <person name="Poggeler S."/>
            <person name="Stajich J.E."/>
            <person name="Nowrousian M."/>
        </authorList>
    </citation>
    <scope>NUCLEOTIDE SEQUENCE [LARGE SCALE GENOMIC DNA]</scope>
    <source>
        <strain evidence="4">CBS 100304</strain>
        <tissue evidence="3">Vegetative mycelium</tissue>
    </source>
</reference>
<feature type="domain" description="DUF7918" evidence="2">
    <location>
        <begin position="40"/>
        <end position="274"/>
    </location>
</feature>
<name>U4L1X9_PYROM</name>
<dbReference type="OrthoDB" id="5400327at2759"/>
<dbReference type="eggNOG" id="ENOG502S3EX">
    <property type="taxonomic scope" value="Eukaryota"/>
</dbReference>
<feature type="region of interest" description="Disordered" evidence="1">
    <location>
        <begin position="146"/>
        <end position="177"/>
    </location>
</feature>
<feature type="compositionally biased region" description="Basic and acidic residues" evidence="1">
    <location>
        <begin position="347"/>
        <end position="375"/>
    </location>
</feature>
<dbReference type="Pfam" id="PF25534">
    <property type="entry name" value="DUF7918"/>
    <property type="match status" value="1"/>
</dbReference>
<evidence type="ECO:0000313" key="4">
    <source>
        <dbReference type="Proteomes" id="UP000018144"/>
    </source>
</evidence>
<feature type="compositionally biased region" description="Basic and acidic residues" evidence="1">
    <location>
        <begin position="166"/>
        <end position="175"/>
    </location>
</feature>